<dbReference type="GO" id="GO:0005524">
    <property type="term" value="F:ATP binding"/>
    <property type="evidence" value="ECO:0007669"/>
    <property type="project" value="UniProtKB-UniRule"/>
</dbReference>
<dbReference type="NCBIfam" id="TIGR01379">
    <property type="entry name" value="thiL"/>
    <property type="match status" value="1"/>
</dbReference>
<feature type="binding site" evidence="2">
    <location>
        <begin position="126"/>
        <end position="127"/>
    </location>
    <ligand>
        <name>ATP</name>
        <dbReference type="ChEBI" id="CHEBI:30616"/>
    </ligand>
</feature>
<feature type="binding site" evidence="2">
    <location>
        <position position="80"/>
    </location>
    <ligand>
        <name>Mg(2+)</name>
        <dbReference type="ChEBI" id="CHEBI:18420"/>
        <label>4</label>
    </ligand>
</feature>
<feature type="binding site" evidence="2">
    <location>
        <position position="52"/>
    </location>
    <ligand>
        <name>Mg(2+)</name>
        <dbReference type="ChEBI" id="CHEBI:18420"/>
        <label>1</label>
    </ligand>
</feature>
<organism evidence="5 6">
    <name type="scientific">Aidingimonas halophila</name>
    <dbReference type="NCBI Taxonomy" id="574349"/>
    <lineage>
        <taxon>Bacteria</taxon>
        <taxon>Pseudomonadati</taxon>
        <taxon>Pseudomonadota</taxon>
        <taxon>Gammaproteobacteria</taxon>
        <taxon>Oceanospirillales</taxon>
        <taxon>Halomonadaceae</taxon>
        <taxon>Aidingimonas</taxon>
    </lineage>
</organism>
<proteinExistence type="inferred from homology"/>
<feature type="binding site" evidence="2">
    <location>
        <position position="80"/>
    </location>
    <ligand>
        <name>Mg(2+)</name>
        <dbReference type="ChEBI" id="CHEBI:18420"/>
        <label>3</label>
    </ligand>
</feature>
<name>A0A1H2RXQ6_9GAMM</name>
<gene>
    <name evidence="2" type="primary">thiL</name>
    <name evidence="5" type="ORF">SAMN05443545_101428</name>
</gene>
<dbReference type="Proteomes" id="UP000198500">
    <property type="component" value="Unassembled WGS sequence"/>
</dbReference>
<feature type="binding site" evidence="2">
    <location>
        <position position="213"/>
    </location>
    <ligand>
        <name>Mg(2+)</name>
        <dbReference type="ChEBI" id="CHEBI:18420"/>
        <label>3</label>
    </ligand>
</feature>
<dbReference type="SUPFAM" id="SSF56042">
    <property type="entry name" value="PurM C-terminal domain-like"/>
    <property type="match status" value="1"/>
</dbReference>
<dbReference type="HAMAP" id="MF_02128">
    <property type="entry name" value="TMP_kinase"/>
    <property type="match status" value="1"/>
</dbReference>
<evidence type="ECO:0000256" key="2">
    <source>
        <dbReference type="HAMAP-Rule" id="MF_02128"/>
    </source>
</evidence>
<dbReference type="PANTHER" id="PTHR30270:SF0">
    <property type="entry name" value="THIAMINE-MONOPHOSPHATE KINASE"/>
    <property type="match status" value="1"/>
</dbReference>
<comment type="catalytic activity">
    <reaction evidence="2">
        <text>thiamine phosphate + ATP = thiamine diphosphate + ADP</text>
        <dbReference type="Rhea" id="RHEA:15913"/>
        <dbReference type="ChEBI" id="CHEBI:30616"/>
        <dbReference type="ChEBI" id="CHEBI:37575"/>
        <dbReference type="ChEBI" id="CHEBI:58937"/>
        <dbReference type="ChEBI" id="CHEBI:456216"/>
        <dbReference type="EC" id="2.7.4.16"/>
    </reaction>
</comment>
<feature type="binding site" evidence="2">
    <location>
        <position position="127"/>
    </location>
    <ligand>
        <name>Mg(2+)</name>
        <dbReference type="ChEBI" id="CHEBI:18420"/>
        <label>1</label>
    </ligand>
</feature>
<dbReference type="SUPFAM" id="SSF55326">
    <property type="entry name" value="PurM N-terminal domain-like"/>
    <property type="match status" value="1"/>
</dbReference>
<evidence type="ECO:0000259" key="4">
    <source>
        <dbReference type="Pfam" id="PF02769"/>
    </source>
</evidence>
<reference evidence="5 6" key="1">
    <citation type="submission" date="2016-10" db="EMBL/GenBank/DDBJ databases">
        <authorList>
            <person name="de Groot N.N."/>
        </authorList>
    </citation>
    <scope>NUCLEOTIDE SEQUENCE [LARGE SCALE GENOMIC DNA]</scope>
    <source>
        <strain evidence="5 6">DSM 19219</strain>
    </source>
</reference>
<keyword evidence="6" id="KW-1185">Reference proteome</keyword>
<dbReference type="InterPro" id="IPR036676">
    <property type="entry name" value="PurM-like_C_sf"/>
</dbReference>
<accession>A0A1H2RXQ6</accession>
<feature type="binding site" evidence="2">
    <location>
        <position position="80"/>
    </location>
    <ligand>
        <name>Mg(2+)</name>
        <dbReference type="ChEBI" id="CHEBI:18420"/>
        <label>2</label>
    </ligand>
</feature>
<sequence length="322" mass="33524">MPVVDMPVTSEFELIARHFARPTQGEGVELGIGDDSALLWPTPGHQLVVSVDTSVSEIHFPREAPPHAIGHRALAVSLSDLAAMGARPRWCLMALMLTHADDEWLAEFARGFHALADVHGVALAGGDVTRGTLAIGVTVHGELPYGQALKRSGARAGDLVVVTGSLGSAHGGLRAWQNGERDLDDPLLVAYLLPQPRLEAGRLLRDLATAAIDISDGLLADLGHLCTASGVGADLDASSIPREPILTHRLGEADALQAALTGGDDYELLLALPPDSLDEARSALATVGVSLTPVGRFSSSPGIRGVSCAGPAGWQHFPGAMS</sequence>
<feature type="binding site" evidence="2">
    <location>
        <position position="52"/>
    </location>
    <ligand>
        <name>Mg(2+)</name>
        <dbReference type="ChEBI" id="CHEBI:18420"/>
        <label>2</label>
    </ligand>
</feature>
<feature type="binding site" evidence="2">
    <location>
        <position position="264"/>
    </location>
    <ligand>
        <name>substrate</name>
    </ligand>
</feature>
<feature type="binding site" evidence="2">
    <location>
        <position position="59"/>
    </location>
    <ligand>
        <name>substrate</name>
    </ligand>
</feature>
<dbReference type="RefSeq" id="WP_229806340.1">
    <property type="nucleotide sequence ID" value="NZ_BMXH01000001.1"/>
</dbReference>
<dbReference type="GO" id="GO:0000287">
    <property type="term" value="F:magnesium ion binding"/>
    <property type="evidence" value="ECO:0007669"/>
    <property type="project" value="UniProtKB-UniRule"/>
</dbReference>
<feature type="binding site" evidence="2">
    <location>
        <position position="50"/>
    </location>
    <ligand>
        <name>Mg(2+)</name>
        <dbReference type="ChEBI" id="CHEBI:18420"/>
        <label>4</label>
    </ligand>
</feature>
<keyword evidence="2" id="KW-0808">Transferase</keyword>
<keyword evidence="2 5" id="KW-0418">Kinase</keyword>
<evidence type="ECO:0000313" key="6">
    <source>
        <dbReference type="Proteomes" id="UP000198500"/>
    </source>
</evidence>
<dbReference type="EC" id="2.7.4.16" evidence="2"/>
<dbReference type="GO" id="GO:0009229">
    <property type="term" value="P:thiamine diphosphate biosynthetic process"/>
    <property type="evidence" value="ECO:0007669"/>
    <property type="project" value="UniProtKB-UniRule"/>
</dbReference>
<dbReference type="AlphaFoldDB" id="A0A1H2RXQ6"/>
<keyword evidence="2" id="KW-0067">ATP-binding</keyword>
<dbReference type="UniPathway" id="UPA00060">
    <property type="reaction ID" value="UER00142"/>
</dbReference>
<keyword evidence="2" id="KW-0460">Magnesium</keyword>
<keyword evidence="2" id="KW-0479">Metal-binding</keyword>
<dbReference type="InterPro" id="IPR006283">
    <property type="entry name" value="ThiL-like"/>
</dbReference>
<feature type="binding site" evidence="2">
    <location>
        <position position="35"/>
    </location>
    <ligand>
        <name>Mg(2+)</name>
        <dbReference type="ChEBI" id="CHEBI:18420"/>
        <label>3</label>
    </ligand>
</feature>
<feature type="domain" description="PurM-like N-terminal" evidence="3">
    <location>
        <begin position="33"/>
        <end position="142"/>
    </location>
</feature>
<dbReference type="GO" id="GO:0009030">
    <property type="term" value="F:thiamine-phosphate kinase activity"/>
    <property type="evidence" value="ECO:0007669"/>
    <property type="project" value="UniProtKB-UniRule"/>
</dbReference>
<dbReference type="Pfam" id="PF02769">
    <property type="entry name" value="AIRS_C"/>
    <property type="match status" value="1"/>
</dbReference>
<comment type="miscellaneous">
    <text evidence="2">Reaction mechanism of ThiL seems to utilize a direct, inline transfer of the gamma-phosphate of ATP to TMP rather than a phosphorylated enzyme intermediate.</text>
</comment>
<feature type="binding site" evidence="2">
    <location>
        <position position="215"/>
    </location>
    <ligand>
        <name>ATP</name>
        <dbReference type="ChEBI" id="CHEBI:30616"/>
    </ligand>
</feature>
<dbReference type="CDD" id="cd02194">
    <property type="entry name" value="ThiL"/>
    <property type="match status" value="1"/>
</dbReference>
<dbReference type="InterPro" id="IPR016188">
    <property type="entry name" value="PurM-like_N"/>
</dbReference>
<feature type="binding site" evidence="2">
    <location>
        <position position="314"/>
    </location>
    <ligand>
        <name>substrate</name>
    </ligand>
</feature>
<dbReference type="Gene3D" id="3.30.1330.10">
    <property type="entry name" value="PurM-like, N-terminal domain"/>
    <property type="match status" value="1"/>
</dbReference>
<dbReference type="Pfam" id="PF00586">
    <property type="entry name" value="AIRS"/>
    <property type="match status" value="1"/>
</dbReference>
<comment type="pathway">
    <text evidence="2">Cofactor biosynthesis; thiamine diphosphate biosynthesis; thiamine diphosphate from thiamine phosphate: step 1/1.</text>
</comment>
<comment type="caution">
    <text evidence="2">Lacks conserved residue(s) required for the propagation of feature annotation.</text>
</comment>
<feature type="binding site" evidence="2">
    <location>
        <position position="151"/>
    </location>
    <ligand>
        <name>ATP</name>
        <dbReference type="ChEBI" id="CHEBI:30616"/>
    </ligand>
</feature>
<evidence type="ECO:0000313" key="5">
    <source>
        <dbReference type="EMBL" id="SDW24261.1"/>
    </source>
</evidence>
<keyword evidence="2" id="KW-0547">Nucleotide-binding</keyword>
<comment type="function">
    <text evidence="2">Catalyzes the ATP-dependent phosphorylation of thiamine-monophosphate (TMP) to form thiamine-pyrophosphate (TPP), the active form of vitamin B1.</text>
</comment>
<dbReference type="PANTHER" id="PTHR30270">
    <property type="entry name" value="THIAMINE-MONOPHOSPHATE KINASE"/>
    <property type="match status" value="1"/>
</dbReference>
<dbReference type="InterPro" id="IPR010918">
    <property type="entry name" value="PurM-like_C_dom"/>
</dbReference>
<evidence type="ECO:0000256" key="1">
    <source>
        <dbReference type="ARBA" id="ARBA00022977"/>
    </source>
</evidence>
<feature type="binding site" evidence="2">
    <location>
        <position position="35"/>
    </location>
    <ligand>
        <name>Mg(2+)</name>
        <dbReference type="ChEBI" id="CHEBI:18420"/>
        <label>4</label>
    </ligand>
</feature>
<dbReference type="InterPro" id="IPR036921">
    <property type="entry name" value="PurM-like_N_sf"/>
</dbReference>
<dbReference type="PIRSF" id="PIRSF005303">
    <property type="entry name" value="Thiam_monoph_kin"/>
    <property type="match status" value="1"/>
</dbReference>
<keyword evidence="1 2" id="KW-0784">Thiamine biosynthesis</keyword>
<evidence type="ECO:0000259" key="3">
    <source>
        <dbReference type="Pfam" id="PF00586"/>
    </source>
</evidence>
<dbReference type="STRING" id="574349.SAMN05443545_101428"/>
<feature type="binding site" evidence="2">
    <location>
        <position position="216"/>
    </location>
    <ligand>
        <name>Mg(2+)</name>
        <dbReference type="ChEBI" id="CHEBI:18420"/>
        <label>5</label>
    </ligand>
</feature>
<dbReference type="Gene3D" id="3.90.650.10">
    <property type="entry name" value="PurM-like C-terminal domain"/>
    <property type="match status" value="1"/>
</dbReference>
<comment type="similarity">
    <text evidence="2">Belongs to the thiamine-monophosphate kinase family.</text>
</comment>
<protein>
    <recommendedName>
        <fullName evidence="2">Thiamine-monophosphate kinase</fullName>
        <shortName evidence="2">TMP kinase</shortName>
        <shortName evidence="2">Thiamine-phosphate kinase</shortName>
        <ecNumber evidence="2">2.7.4.16</ecNumber>
    </recommendedName>
</protein>
<dbReference type="EMBL" id="FNNI01000001">
    <property type="protein sequence ID" value="SDW24261.1"/>
    <property type="molecule type" value="Genomic_DNA"/>
</dbReference>
<feature type="domain" description="PurM-like C-terminal" evidence="4">
    <location>
        <begin position="155"/>
        <end position="303"/>
    </location>
</feature>
<dbReference type="GO" id="GO:0009228">
    <property type="term" value="P:thiamine biosynthetic process"/>
    <property type="evidence" value="ECO:0007669"/>
    <property type="project" value="UniProtKB-KW"/>
</dbReference>